<dbReference type="RefSeq" id="WP_011390735.1">
    <property type="nucleotide sequence ID" value="NC_007643.1"/>
</dbReference>
<sequence>MFDPCDLPPPPAPAPGASAAEAEARRVLALCTVCGYCTGLCDVFRAAERRPALTSGDLGHLAHLCHGCQACWHACQYTPPHVFAIVVPATLARVRAESYARHAWPRPLKGPAVLALALAATLVVPLLTVLLVPSQDLFAANAAPGAFYGVIPWGVMTPIALLTLGWAALAVGLGVARFWREGAQGPPAAPLARVWGRALADIVSLRNLKGGGRGCFETDDRPSHRRRWLHHALAGGFLLCLGSTLAATVYHHGLGREAPYPLTSLPVLLGLVGGCLMVGGASGLAWLKRHADPEPQAAETLGADRCLLAMLIAVALSGLVLLALRDTAAMGLLLALHLGTVLGFFITLPYGKFVHGAYRAAALLRSAAERRTDPRAPLAERPGVDRDLP</sequence>
<evidence type="ECO:0000256" key="1">
    <source>
        <dbReference type="SAM" id="Phobius"/>
    </source>
</evidence>
<reference evidence="2 3" key="1">
    <citation type="journal article" date="2011" name="Stand. Genomic Sci.">
        <title>Complete genome sequence of Rhodospirillum rubrum type strain (S1).</title>
        <authorList>
            <person name="Munk A.C."/>
            <person name="Copeland A."/>
            <person name="Lucas S."/>
            <person name="Lapidus A."/>
            <person name="Del Rio T.G."/>
            <person name="Barry K."/>
            <person name="Detter J.C."/>
            <person name="Hammon N."/>
            <person name="Israni S."/>
            <person name="Pitluck S."/>
            <person name="Brettin T."/>
            <person name="Bruce D."/>
            <person name="Han C."/>
            <person name="Tapia R."/>
            <person name="Gilna P."/>
            <person name="Schmutz J."/>
            <person name="Larimer F."/>
            <person name="Land M."/>
            <person name="Kyrpides N.C."/>
            <person name="Mavromatis K."/>
            <person name="Richardson P."/>
            <person name="Rohde M."/>
            <person name="Goker M."/>
            <person name="Klenk H.P."/>
            <person name="Zhang Y."/>
            <person name="Roberts G.P."/>
            <person name="Reslewic S."/>
            <person name="Schwartz D.C."/>
        </authorList>
    </citation>
    <scope>NUCLEOTIDE SEQUENCE [LARGE SCALE GENOMIC DNA]</scope>
    <source>
        <strain evidence="3">ATCC 11170 / ATH 1.1.1 / DSM 467 / LMG 4362 / NCIMB 8255 / S1</strain>
    </source>
</reference>
<dbReference type="Proteomes" id="UP000001929">
    <property type="component" value="Chromosome"/>
</dbReference>
<dbReference type="NCBIfam" id="TIGR02484">
    <property type="entry name" value="CitB"/>
    <property type="match status" value="1"/>
</dbReference>
<dbReference type="PhylomeDB" id="Q2RQ13"/>
<dbReference type="PATRIC" id="fig|269796.9.peg.3096"/>
<dbReference type="EMBL" id="CP000230">
    <property type="protein sequence ID" value="ABC23782.1"/>
    <property type="molecule type" value="Genomic_DNA"/>
</dbReference>
<keyword evidence="1" id="KW-1133">Transmembrane helix</keyword>
<feature type="transmembrane region" description="Helical" evidence="1">
    <location>
        <begin position="153"/>
        <end position="176"/>
    </location>
</feature>
<dbReference type="InterPro" id="IPR012830">
    <property type="entry name" value="Citrate_utilization_prot_B"/>
</dbReference>
<name>Q2RQ13_RHORT</name>
<dbReference type="STRING" id="269796.Rru_A2987"/>
<feature type="transmembrane region" description="Helical" evidence="1">
    <location>
        <begin position="112"/>
        <end position="133"/>
    </location>
</feature>
<dbReference type="HOGENOM" id="CLU_058617_1_0_5"/>
<feature type="transmembrane region" description="Helical" evidence="1">
    <location>
        <begin position="231"/>
        <end position="253"/>
    </location>
</feature>
<feature type="transmembrane region" description="Helical" evidence="1">
    <location>
        <begin position="307"/>
        <end position="324"/>
    </location>
</feature>
<protein>
    <submittedName>
        <fullName evidence="2">Uncharacterized protein</fullName>
    </submittedName>
</protein>
<dbReference type="AlphaFoldDB" id="Q2RQ13"/>
<gene>
    <name evidence="2" type="ordered locus">Rru_A2987</name>
</gene>
<feature type="transmembrane region" description="Helical" evidence="1">
    <location>
        <begin position="265"/>
        <end position="287"/>
    </location>
</feature>
<dbReference type="SUPFAM" id="SSF54862">
    <property type="entry name" value="4Fe-4S ferredoxins"/>
    <property type="match status" value="1"/>
</dbReference>
<evidence type="ECO:0000313" key="2">
    <source>
        <dbReference type="EMBL" id="ABC23782.1"/>
    </source>
</evidence>
<dbReference type="eggNOG" id="COG1146">
    <property type="taxonomic scope" value="Bacteria"/>
</dbReference>
<keyword evidence="1" id="KW-0472">Membrane</keyword>
<evidence type="ECO:0000313" key="3">
    <source>
        <dbReference type="Proteomes" id="UP000001929"/>
    </source>
</evidence>
<dbReference type="KEGG" id="rru:Rru_A2987"/>
<feature type="transmembrane region" description="Helical" evidence="1">
    <location>
        <begin position="330"/>
        <end position="350"/>
    </location>
</feature>
<dbReference type="SUPFAM" id="SSF103501">
    <property type="entry name" value="Respiratory nitrate reductase 1 gamma chain"/>
    <property type="match status" value="1"/>
</dbReference>
<dbReference type="Gene3D" id="1.20.950.20">
    <property type="entry name" value="Transmembrane di-heme cytochromes, Chain C"/>
    <property type="match status" value="1"/>
</dbReference>
<dbReference type="EnsemblBacteria" id="ABC23782">
    <property type="protein sequence ID" value="ABC23782"/>
    <property type="gene ID" value="Rru_A2987"/>
</dbReference>
<keyword evidence="1" id="KW-0812">Transmembrane</keyword>
<proteinExistence type="predicted"/>
<keyword evidence="3" id="KW-1185">Reference proteome</keyword>
<accession>Q2RQ13</accession>
<dbReference type="InterPro" id="IPR036197">
    <property type="entry name" value="NarG-like_sf"/>
</dbReference>
<organism evidence="2 3">
    <name type="scientific">Rhodospirillum rubrum (strain ATCC 11170 / ATH 1.1.1 / DSM 467 / LMG 4362 / NCIMB 8255 / S1)</name>
    <dbReference type="NCBI Taxonomy" id="269796"/>
    <lineage>
        <taxon>Bacteria</taxon>
        <taxon>Pseudomonadati</taxon>
        <taxon>Pseudomonadota</taxon>
        <taxon>Alphaproteobacteria</taxon>
        <taxon>Rhodospirillales</taxon>
        <taxon>Rhodospirillaceae</taxon>
        <taxon>Rhodospirillum</taxon>
    </lineage>
</organism>